<dbReference type="Proteomes" id="UP001160334">
    <property type="component" value="Unassembled WGS sequence"/>
</dbReference>
<proteinExistence type="predicted"/>
<accession>A0ABT6M590</accession>
<comment type="caution">
    <text evidence="1">The sequence shown here is derived from an EMBL/GenBank/DDBJ whole genome shotgun (WGS) entry which is preliminary data.</text>
</comment>
<reference evidence="1 2" key="1">
    <citation type="submission" date="2023-04" db="EMBL/GenBank/DDBJ databases">
        <title>Forest soil microbial communities from Buena Vista Peninsula, Colon Province, Panama.</title>
        <authorList>
            <person name="Bouskill N."/>
        </authorList>
    </citation>
    <scope>NUCLEOTIDE SEQUENCE [LARGE SCALE GENOMIC DNA]</scope>
    <source>
        <strain evidence="1 2">CFH S0262</strain>
    </source>
</reference>
<evidence type="ECO:0000313" key="1">
    <source>
        <dbReference type="EMBL" id="MDH6279483.1"/>
    </source>
</evidence>
<keyword evidence="2" id="KW-1185">Reference proteome</keyword>
<sequence length="66" mass="7658">MTPSAAATLELELAEKRPTLTLLERVQYRIRIVELDGVVYPPVSEQQMRRIARIAERELPRIIRSN</sequence>
<dbReference type="EMBL" id="JARXVC010000002">
    <property type="protein sequence ID" value="MDH6279483.1"/>
    <property type="molecule type" value="Genomic_DNA"/>
</dbReference>
<name>A0ABT6M590_9NOCA</name>
<gene>
    <name evidence="1" type="ORF">M2280_000692</name>
</gene>
<dbReference type="RefSeq" id="WP_280758885.1">
    <property type="nucleotide sequence ID" value="NZ_JARXVC010000002.1"/>
</dbReference>
<evidence type="ECO:0000313" key="2">
    <source>
        <dbReference type="Proteomes" id="UP001160334"/>
    </source>
</evidence>
<organism evidence="1 2">
    <name type="scientific">Prescottella agglutinans</name>
    <dbReference type="NCBI Taxonomy" id="1644129"/>
    <lineage>
        <taxon>Bacteria</taxon>
        <taxon>Bacillati</taxon>
        <taxon>Actinomycetota</taxon>
        <taxon>Actinomycetes</taxon>
        <taxon>Mycobacteriales</taxon>
        <taxon>Nocardiaceae</taxon>
        <taxon>Prescottella</taxon>
    </lineage>
</organism>
<protein>
    <submittedName>
        <fullName evidence="1">Uncharacterized protein</fullName>
    </submittedName>
</protein>